<reference evidence="3" key="1">
    <citation type="submission" date="2008-07" db="EMBL/GenBank/DDBJ databases">
        <title>Annotation of Ajellomyces capsulatus strain H88.</title>
        <authorList>
            <person name="Champion M."/>
            <person name="Cuomo C."/>
            <person name="Ma L.-J."/>
            <person name="Henn M.R."/>
            <person name="Sil A."/>
            <person name="Goldman B."/>
            <person name="Young S.K."/>
            <person name="Kodira C.D."/>
            <person name="Zeng Q."/>
            <person name="Koehrsen M."/>
            <person name="Alvarado L."/>
            <person name="Berlin A."/>
            <person name="Borenstein D."/>
            <person name="Chen Z."/>
            <person name="Engels R."/>
            <person name="Freedman E."/>
            <person name="Gellesch M."/>
            <person name="Goldberg J."/>
            <person name="Griggs A."/>
            <person name="Gujja S."/>
            <person name="Heiman D."/>
            <person name="Hepburn T."/>
            <person name="Howarth C."/>
            <person name="Jen D."/>
            <person name="Larson L."/>
            <person name="Lewis B."/>
            <person name="Mehta T."/>
            <person name="Park D."/>
            <person name="Pearson M."/>
            <person name="Roberts A."/>
            <person name="Saif S."/>
            <person name="Shea T."/>
            <person name="Shenoy N."/>
            <person name="Sisk P."/>
            <person name="Stolte C."/>
            <person name="Sykes S."/>
            <person name="Walk T."/>
            <person name="White J."/>
            <person name="Yandava C."/>
            <person name="Klein B."/>
            <person name="McEwen J.G."/>
            <person name="Puccia R."/>
            <person name="Goldman G.H."/>
            <person name="Felipe M.S."/>
            <person name="Nino-Vega G."/>
            <person name="San-Blas G."/>
            <person name="Taylor J."/>
            <person name="Mendoza L."/>
            <person name="Galagan J."/>
            <person name="Nusbaum C."/>
            <person name="Birren B."/>
        </authorList>
    </citation>
    <scope>NUCLEOTIDE SEQUENCE [LARGE SCALE GENOMIC DNA]</scope>
    <source>
        <strain evidence="3">H88</strain>
    </source>
</reference>
<evidence type="ECO:0000313" key="3">
    <source>
        <dbReference type="Proteomes" id="UP000008142"/>
    </source>
</evidence>
<sequence length="215" mass="23391">MTNAEDAEDEDDIYLNVAEAGHKMMSSSLFSPRHLSWVILEKCLPAETCRDAFERMSKATVQMCLSTTGFGSDAALLGATRLKAAGEPISPNIAIEMVQTYEEHSSHPCLCEHSSRENNIVSYNLPIPVLAATYHSTLYSRTIPIPCNSESSSPIQPRKSTMTMQIFDTATAGPTPALPPASPAARIFLLKQNTTPAASPQNEHRPFSVLALAQR</sequence>
<dbReference type="AlphaFoldDB" id="F0U9Y2"/>
<dbReference type="EMBL" id="DS990637">
    <property type="protein sequence ID" value="EGC43595.1"/>
    <property type="molecule type" value="Genomic_DNA"/>
</dbReference>
<organism evidence="3">
    <name type="scientific">Ajellomyces capsulatus (strain H88)</name>
    <name type="common">Darling's disease fungus</name>
    <name type="synonym">Histoplasma capsulatum</name>
    <dbReference type="NCBI Taxonomy" id="544711"/>
    <lineage>
        <taxon>Eukaryota</taxon>
        <taxon>Fungi</taxon>
        <taxon>Dikarya</taxon>
        <taxon>Ascomycota</taxon>
        <taxon>Pezizomycotina</taxon>
        <taxon>Eurotiomycetes</taxon>
        <taxon>Eurotiomycetidae</taxon>
        <taxon>Onygenales</taxon>
        <taxon>Ajellomycetaceae</taxon>
        <taxon>Histoplasma</taxon>
    </lineage>
</organism>
<feature type="region of interest" description="Disordered" evidence="1">
    <location>
        <begin position="194"/>
        <end position="215"/>
    </location>
</feature>
<name>F0U9Y2_AJEC8</name>
<evidence type="ECO:0000256" key="1">
    <source>
        <dbReference type="SAM" id="MobiDB-lite"/>
    </source>
</evidence>
<dbReference type="STRING" id="544711.F0U9Y2"/>
<gene>
    <name evidence="2" type="ORF">HCEG_02810</name>
</gene>
<evidence type="ECO:0000313" key="2">
    <source>
        <dbReference type="EMBL" id="EGC43595.1"/>
    </source>
</evidence>
<dbReference type="Proteomes" id="UP000008142">
    <property type="component" value="Unassembled WGS sequence"/>
</dbReference>
<dbReference type="OrthoDB" id="5373550at2759"/>
<dbReference type="HOGENOM" id="CLU_1282909_0_0_1"/>
<proteinExistence type="predicted"/>
<protein>
    <submittedName>
        <fullName evidence="2">C6 transcription factor</fullName>
    </submittedName>
</protein>
<accession>F0U9Y2</accession>